<sequence>MPSSLQTVAMMLYASWCCWTSVQVAIEHISALQQLPTSPRTVLRYIAATFVTALLLSLKQRCLEEPTTAPSTSRLPPDISHVAHVSRPPVSPELVAAPTVMPVAAQELPPRPTRKQRRRLYQAKQRGRAKEDEARKQRERLSRHGASPSIAYSQQPLTWYQQAPGAVFPASVPLTTHNYYAPLSSFGSYSAASPTPYSEINCYHADWAGFNTPRTQWSQHQMPQQPHGLHWSIPQWSANVPDLSSSSSSDYAPSGAHTPGVLHGSAPQCQILDDCHIEGFHLPSKCALEDVSCGTSVASDLKVDEIDLATRMRVGSYVEISAPANADTGDRDLSVSIPKVADLSWVTEKDWHRPALKRMARVQTAPLEHACHEASRYIRHAPAYLSWHIRSPHGPSLSDLLAFRRSAFGVYDKGIGSSMPWR</sequence>
<dbReference type="AlphaFoldDB" id="W7EGS9"/>
<evidence type="ECO:0000256" key="1">
    <source>
        <dbReference type="SAM" id="MobiDB-lite"/>
    </source>
</evidence>
<proteinExistence type="predicted"/>
<feature type="compositionally biased region" description="Basic and acidic residues" evidence="1">
    <location>
        <begin position="128"/>
        <end position="142"/>
    </location>
</feature>
<name>W7EGS9_BIPV3</name>
<feature type="compositionally biased region" description="Basic residues" evidence="1">
    <location>
        <begin position="112"/>
        <end position="127"/>
    </location>
</feature>
<dbReference type="RefSeq" id="XP_014559330.1">
    <property type="nucleotide sequence ID" value="XM_014703844.1"/>
</dbReference>
<feature type="region of interest" description="Disordered" evidence="1">
    <location>
        <begin position="103"/>
        <end position="147"/>
    </location>
</feature>
<dbReference type="Proteomes" id="UP000054337">
    <property type="component" value="Unassembled WGS sequence"/>
</dbReference>
<dbReference type="EMBL" id="KI968710">
    <property type="protein sequence ID" value="EUN29853.1"/>
    <property type="molecule type" value="Genomic_DNA"/>
</dbReference>
<dbReference type="HOGENOM" id="CLU_650511_0_0_1"/>
<gene>
    <name evidence="2" type="ORF">COCVIDRAFT_24375</name>
</gene>
<accession>W7EGS9</accession>
<evidence type="ECO:0000313" key="2">
    <source>
        <dbReference type="EMBL" id="EUN29853.1"/>
    </source>
</evidence>
<keyword evidence="3" id="KW-1185">Reference proteome</keyword>
<reference evidence="2 3" key="1">
    <citation type="journal article" date="2013" name="PLoS Genet.">
        <title>Comparative genome structure, secondary metabolite, and effector coding capacity across Cochliobolus pathogens.</title>
        <authorList>
            <person name="Condon B.J."/>
            <person name="Leng Y."/>
            <person name="Wu D."/>
            <person name="Bushley K.E."/>
            <person name="Ohm R.A."/>
            <person name="Otillar R."/>
            <person name="Martin J."/>
            <person name="Schackwitz W."/>
            <person name="Grimwood J."/>
            <person name="MohdZainudin N."/>
            <person name="Xue C."/>
            <person name="Wang R."/>
            <person name="Manning V.A."/>
            <person name="Dhillon B."/>
            <person name="Tu Z.J."/>
            <person name="Steffenson B.J."/>
            <person name="Salamov A."/>
            <person name="Sun H."/>
            <person name="Lowry S."/>
            <person name="LaButti K."/>
            <person name="Han J."/>
            <person name="Copeland A."/>
            <person name="Lindquist E."/>
            <person name="Barry K."/>
            <person name="Schmutz J."/>
            <person name="Baker S.E."/>
            <person name="Ciuffetti L.M."/>
            <person name="Grigoriev I.V."/>
            <person name="Zhong S."/>
            <person name="Turgeon B.G."/>
        </authorList>
    </citation>
    <scope>NUCLEOTIDE SEQUENCE [LARGE SCALE GENOMIC DNA]</scope>
    <source>
        <strain evidence="2 3">FI3</strain>
    </source>
</reference>
<evidence type="ECO:0000313" key="3">
    <source>
        <dbReference type="Proteomes" id="UP000054337"/>
    </source>
</evidence>
<dbReference type="GeneID" id="26253297"/>
<organism evidence="2 3">
    <name type="scientific">Bipolaris victoriae (strain FI3)</name>
    <name type="common">Victoria blight of oats agent</name>
    <name type="synonym">Cochliobolus victoriae</name>
    <dbReference type="NCBI Taxonomy" id="930091"/>
    <lineage>
        <taxon>Eukaryota</taxon>
        <taxon>Fungi</taxon>
        <taxon>Dikarya</taxon>
        <taxon>Ascomycota</taxon>
        <taxon>Pezizomycotina</taxon>
        <taxon>Dothideomycetes</taxon>
        <taxon>Pleosporomycetidae</taxon>
        <taxon>Pleosporales</taxon>
        <taxon>Pleosporineae</taxon>
        <taxon>Pleosporaceae</taxon>
        <taxon>Bipolaris</taxon>
    </lineage>
</organism>
<protein>
    <submittedName>
        <fullName evidence="2">Uncharacterized protein</fullName>
    </submittedName>
</protein>